<dbReference type="PANTHER" id="PTHR34068">
    <property type="entry name" value="UPF0145 PROTEIN YBJQ"/>
    <property type="match status" value="1"/>
</dbReference>
<dbReference type="AlphaFoldDB" id="A0A0S2TI93"/>
<protein>
    <submittedName>
        <fullName evidence="2">Uncharacterized protein</fullName>
    </submittedName>
</protein>
<proteinExistence type="inferred from homology"/>
<dbReference type="EMBL" id="CP013099">
    <property type="protein sequence ID" value="ALP54871.1"/>
    <property type="molecule type" value="Genomic_DNA"/>
</dbReference>
<dbReference type="PANTHER" id="PTHR34068:SF1">
    <property type="entry name" value="UPF0145 PROTEIN YBJQ"/>
    <property type="match status" value="1"/>
</dbReference>
<evidence type="ECO:0000313" key="2">
    <source>
        <dbReference type="EMBL" id="ALP54871.1"/>
    </source>
</evidence>
<reference evidence="2" key="1">
    <citation type="submission" date="2015-10" db="EMBL/GenBank/DDBJ databases">
        <title>Description of Candidatus Tenderia electrophaga gen. nov, sp. nov., an Uncultivated Electroautotroph from a Biocathode Enrichment.</title>
        <authorList>
            <person name="Eddie B.J."/>
            <person name="Malanoski A.P."/>
            <person name="Wang Z."/>
            <person name="Hall R.J."/>
            <person name="Oh S.D."/>
            <person name="Heiner C."/>
            <person name="Lin B."/>
            <person name="Strycharz-Glaven S.M."/>
        </authorList>
    </citation>
    <scope>NUCLEOTIDE SEQUENCE [LARGE SCALE GENOMIC DNA]</scope>
    <source>
        <strain evidence="2">NRL1</strain>
    </source>
</reference>
<evidence type="ECO:0000256" key="1">
    <source>
        <dbReference type="ARBA" id="ARBA00010751"/>
    </source>
</evidence>
<dbReference type="SUPFAM" id="SSF117782">
    <property type="entry name" value="YbjQ-like"/>
    <property type="match status" value="1"/>
</dbReference>
<dbReference type="Proteomes" id="UP000055136">
    <property type="component" value="Chromosome"/>
</dbReference>
<dbReference type="InterPro" id="IPR035439">
    <property type="entry name" value="UPF0145_dom_sf"/>
</dbReference>
<evidence type="ECO:0000313" key="3">
    <source>
        <dbReference type="Proteomes" id="UP000055136"/>
    </source>
</evidence>
<accession>A0A0S2TI93</accession>
<dbReference type="InterPro" id="IPR002765">
    <property type="entry name" value="UPF0145_YbjQ-like"/>
</dbReference>
<dbReference type="KEGG" id="tee:Tel_13065"/>
<comment type="similarity">
    <text evidence="1">Belongs to the UPF0145 family.</text>
</comment>
<dbReference type="Gene3D" id="3.30.110.70">
    <property type="entry name" value="Hypothetical protein apc22750. Chain B"/>
    <property type="match status" value="1"/>
</dbReference>
<dbReference type="STRING" id="1748243.Tel_13065"/>
<sequence length="110" mass="11814">MVTAEPSPDLPIKARKGIITAECMFALNSVKDLMVGIRDAFGGRSKTIQKELRRMRETVITELKQEALAVGANAVISVSLEYSQMTGKGDPFLFIAAVGTAVEISDNKGV</sequence>
<dbReference type="Pfam" id="PF01906">
    <property type="entry name" value="YbjQ_1"/>
    <property type="match status" value="1"/>
</dbReference>
<gene>
    <name evidence="2" type="ORF">Tel_13065</name>
</gene>
<keyword evidence="3" id="KW-1185">Reference proteome</keyword>
<organism evidence="2 3">
    <name type="scientific">Candidatus Tenderia electrophaga</name>
    <dbReference type="NCBI Taxonomy" id="1748243"/>
    <lineage>
        <taxon>Bacteria</taxon>
        <taxon>Pseudomonadati</taxon>
        <taxon>Pseudomonadota</taxon>
        <taxon>Gammaproteobacteria</taxon>
        <taxon>Candidatus Tenderiales</taxon>
        <taxon>Candidatus Tenderiaceae</taxon>
        <taxon>Candidatus Tenderia</taxon>
    </lineage>
</organism>
<name>A0A0S2TI93_9GAMM</name>